<feature type="non-terminal residue" evidence="1">
    <location>
        <position position="37"/>
    </location>
</feature>
<feature type="non-terminal residue" evidence="1">
    <location>
        <position position="1"/>
    </location>
</feature>
<dbReference type="AlphaFoldDB" id="A0A6V7HCD0"/>
<organism evidence="1 2">
    <name type="scientific">Heterotrigona itama</name>
    <dbReference type="NCBI Taxonomy" id="395501"/>
    <lineage>
        <taxon>Eukaryota</taxon>
        <taxon>Metazoa</taxon>
        <taxon>Ecdysozoa</taxon>
        <taxon>Arthropoda</taxon>
        <taxon>Hexapoda</taxon>
        <taxon>Insecta</taxon>
        <taxon>Pterygota</taxon>
        <taxon>Neoptera</taxon>
        <taxon>Endopterygota</taxon>
        <taxon>Hymenoptera</taxon>
        <taxon>Apocrita</taxon>
        <taxon>Aculeata</taxon>
        <taxon>Apoidea</taxon>
        <taxon>Anthophila</taxon>
        <taxon>Apidae</taxon>
        <taxon>Heterotrigona</taxon>
    </lineage>
</organism>
<protein>
    <submittedName>
        <fullName evidence="1">Uncharacterized protein</fullName>
    </submittedName>
</protein>
<dbReference type="Proteomes" id="UP000752696">
    <property type="component" value="Unassembled WGS sequence"/>
</dbReference>
<dbReference type="EMBL" id="CAJDYZ010010197">
    <property type="protein sequence ID" value="CAD1477722.1"/>
    <property type="molecule type" value="Genomic_DNA"/>
</dbReference>
<accession>A0A6V7HCD0</accession>
<gene>
    <name evidence="1" type="ORF">MHI_LOCUS749354</name>
</gene>
<keyword evidence="2" id="KW-1185">Reference proteome</keyword>
<evidence type="ECO:0000313" key="2">
    <source>
        <dbReference type="Proteomes" id="UP000752696"/>
    </source>
</evidence>
<proteinExistence type="predicted"/>
<reference evidence="1" key="1">
    <citation type="submission" date="2020-07" db="EMBL/GenBank/DDBJ databases">
        <authorList>
            <person name="Nazaruddin N."/>
        </authorList>
    </citation>
    <scope>NUCLEOTIDE SEQUENCE</scope>
</reference>
<name>A0A6V7HCD0_9HYME</name>
<evidence type="ECO:0000313" key="1">
    <source>
        <dbReference type="EMBL" id="CAD1477722.1"/>
    </source>
</evidence>
<comment type="caution">
    <text evidence="1">The sequence shown here is derived from an EMBL/GenBank/DDBJ whole genome shotgun (WGS) entry which is preliminary data.</text>
</comment>
<sequence>WSRRHGHGVSGGTQRDVIDYRTGYIKSHLRSPSGRVR</sequence>
<dbReference type="OrthoDB" id="10062838at2759"/>